<evidence type="ECO:0000256" key="2">
    <source>
        <dbReference type="ARBA" id="ARBA00022670"/>
    </source>
</evidence>
<dbReference type="FunFam" id="2.40.70.10:FF:000033">
    <property type="entry name" value="Aspartyl protease family protein"/>
    <property type="match status" value="1"/>
</dbReference>
<comment type="similarity">
    <text evidence="1">Belongs to the peptidase A1 family.</text>
</comment>
<name>A0AA88WX51_9ASTE</name>
<gene>
    <name evidence="7" type="ORF">RJ639_033179</name>
</gene>
<evidence type="ECO:0000313" key="8">
    <source>
        <dbReference type="Proteomes" id="UP001188597"/>
    </source>
</evidence>
<dbReference type="PROSITE" id="PS51767">
    <property type="entry name" value="PEPTIDASE_A1"/>
    <property type="match status" value="1"/>
</dbReference>
<dbReference type="Pfam" id="PF14543">
    <property type="entry name" value="TAXi_N"/>
    <property type="match status" value="1"/>
</dbReference>
<dbReference type="Pfam" id="PF14541">
    <property type="entry name" value="TAXi_C"/>
    <property type="match status" value="1"/>
</dbReference>
<sequence>MEAPSLLVLNAKLLLVALVFLVPTLISSSIAPNRHRLITKLIHYDSIQSPFYNASATVTERATRALQRSGARLSFLRAMTMVETPEDIRGAMFGGTSGFLVSMFIGERLVPQLVLMDTASHLLWVHCFPCIGCHSINPIFDPSQSSTYNPLPCDYNPYCRAHCDEQKNECTYLVRYQDGASSSGNYATEELEFLTTEAGSTTASNIIFGCGHIIQEPNPQLSGVMGLGYAEESLANQLANKFSYCIGNIHDLYYSHNRLIVGNEAIIRGDSTPLEVYANFYYLTLEGISVGGNRLQIDPHVFQRSRQGHGGVFIDSGSEWTYLVRDAYEALKGEVARLYDAELTRAYLGDRPELLCYYGDMNRDLVFFPVITFHFAGEAEFKLERQNVFQPIIQGGFCLSMNVANGNVPRDANVIGIIAQQYHNIAYDLSTMTLSFDMVDCQDLI</sequence>
<protein>
    <recommendedName>
        <fullName evidence="6">Peptidase A1 domain-containing protein</fullName>
    </recommendedName>
</protein>
<feature type="domain" description="Peptidase A1" evidence="6">
    <location>
        <begin position="99"/>
        <end position="437"/>
    </location>
</feature>
<dbReference type="InterPro" id="IPR051708">
    <property type="entry name" value="Plant_Aspart_Prot_A1"/>
</dbReference>
<accession>A0AA88WX51</accession>
<evidence type="ECO:0000256" key="3">
    <source>
        <dbReference type="ARBA" id="ARBA00022750"/>
    </source>
</evidence>
<keyword evidence="8" id="KW-1185">Reference proteome</keyword>
<keyword evidence="5" id="KW-0325">Glycoprotein</keyword>
<reference evidence="7" key="1">
    <citation type="submission" date="2022-12" db="EMBL/GenBank/DDBJ databases">
        <title>Draft genome assemblies for two species of Escallonia (Escalloniales).</title>
        <authorList>
            <person name="Chanderbali A."/>
            <person name="Dervinis C."/>
            <person name="Anghel I."/>
            <person name="Soltis D."/>
            <person name="Soltis P."/>
            <person name="Zapata F."/>
        </authorList>
    </citation>
    <scope>NUCLEOTIDE SEQUENCE</scope>
    <source>
        <strain evidence="7">UCBG64.0493</strain>
        <tissue evidence="7">Leaf</tissue>
    </source>
</reference>
<organism evidence="7 8">
    <name type="scientific">Escallonia herrerae</name>
    <dbReference type="NCBI Taxonomy" id="1293975"/>
    <lineage>
        <taxon>Eukaryota</taxon>
        <taxon>Viridiplantae</taxon>
        <taxon>Streptophyta</taxon>
        <taxon>Embryophyta</taxon>
        <taxon>Tracheophyta</taxon>
        <taxon>Spermatophyta</taxon>
        <taxon>Magnoliopsida</taxon>
        <taxon>eudicotyledons</taxon>
        <taxon>Gunneridae</taxon>
        <taxon>Pentapetalae</taxon>
        <taxon>asterids</taxon>
        <taxon>campanulids</taxon>
        <taxon>Escalloniales</taxon>
        <taxon>Escalloniaceae</taxon>
        <taxon>Escallonia</taxon>
    </lineage>
</organism>
<evidence type="ECO:0000313" key="7">
    <source>
        <dbReference type="EMBL" id="KAK3035651.1"/>
    </source>
</evidence>
<dbReference type="Proteomes" id="UP001188597">
    <property type="component" value="Unassembled WGS sequence"/>
</dbReference>
<dbReference type="InterPro" id="IPR032861">
    <property type="entry name" value="TAXi_N"/>
</dbReference>
<dbReference type="Gene3D" id="2.40.70.10">
    <property type="entry name" value="Acid Proteases"/>
    <property type="match status" value="2"/>
</dbReference>
<keyword evidence="2" id="KW-0645">Protease</keyword>
<dbReference type="GO" id="GO:0005576">
    <property type="term" value="C:extracellular region"/>
    <property type="evidence" value="ECO:0007669"/>
    <property type="project" value="TreeGrafter"/>
</dbReference>
<dbReference type="EMBL" id="JAVXUP010000169">
    <property type="protein sequence ID" value="KAK3035651.1"/>
    <property type="molecule type" value="Genomic_DNA"/>
</dbReference>
<evidence type="ECO:0000256" key="1">
    <source>
        <dbReference type="ARBA" id="ARBA00007447"/>
    </source>
</evidence>
<dbReference type="InterPro" id="IPR034161">
    <property type="entry name" value="Pepsin-like_plant"/>
</dbReference>
<evidence type="ECO:0000259" key="6">
    <source>
        <dbReference type="PROSITE" id="PS51767"/>
    </source>
</evidence>
<evidence type="ECO:0000256" key="4">
    <source>
        <dbReference type="ARBA" id="ARBA00022801"/>
    </source>
</evidence>
<comment type="caution">
    <text evidence="7">The sequence shown here is derived from an EMBL/GenBank/DDBJ whole genome shotgun (WGS) entry which is preliminary data.</text>
</comment>
<dbReference type="InterPro" id="IPR032799">
    <property type="entry name" value="TAXi_C"/>
</dbReference>
<keyword evidence="4" id="KW-0378">Hydrolase</keyword>
<dbReference type="PANTHER" id="PTHR47967">
    <property type="entry name" value="OS07G0603500 PROTEIN-RELATED"/>
    <property type="match status" value="1"/>
</dbReference>
<proteinExistence type="inferred from homology"/>
<dbReference type="PANTHER" id="PTHR47967:SF14">
    <property type="entry name" value="EUKARYOTIC ASPARTYL PROTEASE FAMILY PROTEIN"/>
    <property type="match status" value="1"/>
</dbReference>
<evidence type="ECO:0000256" key="5">
    <source>
        <dbReference type="ARBA" id="ARBA00023180"/>
    </source>
</evidence>
<dbReference type="GO" id="GO:0004190">
    <property type="term" value="F:aspartic-type endopeptidase activity"/>
    <property type="evidence" value="ECO:0007669"/>
    <property type="project" value="UniProtKB-KW"/>
</dbReference>
<dbReference type="GO" id="GO:0006508">
    <property type="term" value="P:proteolysis"/>
    <property type="evidence" value="ECO:0007669"/>
    <property type="project" value="UniProtKB-KW"/>
</dbReference>
<dbReference type="InterPro" id="IPR021109">
    <property type="entry name" value="Peptidase_aspartic_dom_sf"/>
</dbReference>
<dbReference type="SUPFAM" id="SSF50630">
    <property type="entry name" value="Acid proteases"/>
    <property type="match status" value="1"/>
</dbReference>
<dbReference type="CDD" id="cd05476">
    <property type="entry name" value="pepsin_A_like_plant"/>
    <property type="match status" value="1"/>
</dbReference>
<dbReference type="InterPro" id="IPR033121">
    <property type="entry name" value="PEPTIDASE_A1"/>
</dbReference>
<dbReference type="AlphaFoldDB" id="A0AA88WX51"/>
<keyword evidence="3" id="KW-0064">Aspartyl protease</keyword>